<dbReference type="GO" id="GO:0006637">
    <property type="term" value="P:acyl-CoA metabolic process"/>
    <property type="evidence" value="ECO:0007669"/>
    <property type="project" value="TreeGrafter"/>
</dbReference>
<dbReference type="InterPro" id="IPR045851">
    <property type="entry name" value="AMP-bd_C_sf"/>
</dbReference>
<dbReference type="InterPro" id="IPR042099">
    <property type="entry name" value="ANL_N_sf"/>
</dbReference>
<evidence type="ECO:0000313" key="10">
    <source>
        <dbReference type="EMBL" id="MCM5672235.1"/>
    </source>
</evidence>
<dbReference type="NCBIfam" id="NF047394">
    <property type="entry name" value="AcylCoAsynMbcS"/>
    <property type="match status" value="1"/>
</dbReference>
<dbReference type="SUPFAM" id="SSF56801">
    <property type="entry name" value="Acetyl-CoA synthetase-like"/>
    <property type="match status" value="1"/>
</dbReference>
<keyword evidence="3 9" id="KW-0436">Ligase</keyword>
<dbReference type="GO" id="GO:0015645">
    <property type="term" value="F:fatty acid ligase activity"/>
    <property type="evidence" value="ECO:0007669"/>
    <property type="project" value="TreeGrafter"/>
</dbReference>
<evidence type="ECO:0000256" key="2">
    <source>
        <dbReference type="ARBA" id="ARBA00017625"/>
    </source>
</evidence>
<dbReference type="EMBL" id="JAGHKT020000005">
    <property type="protein sequence ID" value="MCM5672235.1"/>
    <property type="molecule type" value="Genomic_DNA"/>
</dbReference>
<dbReference type="Proteomes" id="UP000665944">
    <property type="component" value="Unassembled WGS sequence"/>
</dbReference>
<dbReference type="InterPro" id="IPR020845">
    <property type="entry name" value="AMP-binding_CS"/>
</dbReference>
<evidence type="ECO:0000256" key="4">
    <source>
        <dbReference type="ARBA" id="ARBA00022741"/>
    </source>
</evidence>
<feature type="domain" description="AMP-binding enzyme C-terminal" evidence="8">
    <location>
        <begin position="432"/>
        <end position="510"/>
    </location>
</feature>
<proteinExistence type="inferred from homology"/>
<keyword evidence="5" id="KW-0067">ATP-binding</keyword>
<evidence type="ECO:0000256" key="3">
    <source>
        <dbReference type="ARBA" id="ARBA00022598"/>
    </source>
</evidence>
<dbReference type="InterPro" id="IPR051087">
    <property type="entry name" value="Mitochondrial_ACSM"/>
</dbReference>
<dbReference type="Pfam" id="PF13193">
    <property type="entry name" value="AMP-binding_C"/>
    <property type="match status" value="1"/>
</dbReference>
<dbReference type="FunFam" id="3.30.300.30:FF:000005">
    <property type="entry name" value="Acyl-coenzyme A synthetase ACSM5, mitochondrial"/>
    <property type="match status" value="1"/>
</dbReference>
<dbReference type="GO" id="GO:0005524">
    <property type="term" value="F:ATP binding"/>
    <property type="evidence" value="ECO:0007669"/>
    <property type="project" value="UniProtKB-KW"/>
</dbReference>
<keyword evidence="11" id="KW-1185">Reference proteome</keyword>
<evidence type="ECO:0000256" key="6">
    <source>
        <dbReference type="ARBA" id="ARBA00032875"/>
    </source>
</evidence>
<reference evidence="9" key="1">
    <citation type="submission" date="2016-02" db="EMBL/GenBank/DDBJ databases">
        <title>Genomic sequence of a clinical Staphylococcus hominis isolate.</title>
        <authorList>
            <person name="McClure J.M."/>
            <person name="Zhang K."/>
        </authorList>
    </citation>
    <scope>NUCLEOTIDE SEQUENCE</scope>
    <source>
        <strain evidence="9">C34847</strain>
    </source>
</reference>
<organism evidence="9">
    <name type="scientific">Staphylococcus hominis</name>
    <dbReference type="NCBI Taxonomy" id="1290"/>
    <lineage>
        <taxon>Bacteria</taxon>
        <taxon>Bacillati</taxon>
        <taxon>Bacillota</taxon>
        <taxon>Bacilli</taxon>
        <taxon>Bacillales</taxon>
        <taxon>Staphylococcaceae</taxon>
        <taxon>Staphylococcus</taxon>
    </lineage>
</organism>
<dbReference type="InterPro" id="IPR025110">
    <property type="entry name" value="AMP-bd_C"/>
</dbReference>
<evidence type="ECO:0000259" key="8">
    <source>
        <dbReference type="Pfam" id="PF13193"/>
    </source>
</evidence>
<name>A0A3S7GVL1_STAHO</name>
<keyword evidence="4" id="KW-0547">Nucleotide-binding</keyword>
<dbReference type="CDD" id="cd05972">
    <property type="entry name" value="MACS_like"/>
    <property type="match status" value="1"/>
</dbReference>
<evidence type="ECO:0000313" key="9">
    <source>
        <dbReference type="EMBL" id="AVI06457.1"/>
    </source>
</evidence>
<dbReference type="PANTHER" id="PTHR43605">
    <property type="entry name" value="ACYL-COENZYME A SYNTHETASE"/>
    <property type="match status" value="1"/>
</dbReference>
<dbReference type="GO" id="GO:0016405">
    <property type="term" value="F:CoA-ligase activity"/>
    <property type="evidence" value="ECO:0007669"/>
    <property type="project" value="UniProtKB-ARBA"/>
</dbReference>
<evidence type="ECO:0000256" key="5">
    <source>
        <dbReference type="ARBA" id="ARBA00022840"/>
    </source>
</evidence>
<dbReference type="PANTHER" id="PTHR43605:SF10">
    <property type="entry name" value="ACYL-COA SYNTHETASE MEDIUM CHAIN FAMILY MEMBER 3"/>
    <property type="match status" value="1"/>
</dbReference>
<gene>
    <name evidence="9" type="ORF">AZE34_06700</name>
    <name evidence="10" type="ORF">J7T32_005555</name>
</gene>
<sequence>MNHLNLLAPETYNIVSEIEKHASNQSKQAIIYENGVEEPISVTYSELIKNANKVGHVLLNHGLKKGDKVLIMMPRAIITYELYIAALKLGIAIIPSSEMLRTKDLQYRITHGEINAVIVLADFIEEFRDIEEYNELTKFVINGNQENWISIEDEKAKQSDKLDIANTTRDDVAILSYTSGTTGNPKAVTHSHGWGYAHMKMAPEHWLAIKEDDLVWATAAPGWQKWVWSPFLSIMGSGATAFVYNGKFNPSRYLSLLQNFKINVLCCTPTEYRMMAKLDNLDQYNLDHLHSAVSAGEPLNREVVEQFRKHFNLTVRDGYGQTESTLLIGFLKDTEPRPGSMGKAIPGSRVAVVDDDGNKVDTNVKGNIALPLDFPGLFKGYFKDEKRTKEAHAGDYYITGDLAHIDEDGYFWFEGRRDDIIISSGYTIGPFEVEDALTNHEAVKECAVVASPHPIRGNIVKAFIILKEGYKPSDDLVKELQTFSKKVVAPYKYPRAIEFVEDLPKTNSGKIRRVELRDAERTKYNNAQNK</sequence>
<dbReference type="GO" id="GO:0004321">
    <property type="term" value="F:fatty-acyl-CoA synthase activity"/>
    <property type="evidence" value="ECO:0007669"/>
    <property type="project" value="TreeGrafter"/>
</dbReference>
<reference evidence="10 11" key="2">
    <citation type="submission" date="2022-06" db="EMBL/GenBank/DDBJ databases">
        <title>Staphylococcus hominis ShoR14 genome sequence.</title>
        <authorList>
            <person name="Yeo C.C."/>
            <person name="Chew C.H."/>
            <person name="Che Hamzah A.M."/>
            <person name="Al-Trad E.I."/>
        </authorList>
    </citation>
    <scope>NUCLEOTIDE SEQUENCE [LARGE SCALE GENOMIC DNA]</scope>
    <source>
        <strain evidence="10 11">ShoR14</strain>
    </source>
</reference>
<dbReference type="InterPro" id="IPR000873">
    <property type="entry name" value="AMP-dep_synth/lig_dom"/>
</dbReference>
<dbReference type="Gene3D" id="3.30.300.30">
    <property type="match status" value="1"/>
</dbReference>
<evidence type="ECO:0000313" key="11">
    <source>
        <dbReference type="Proteomes" id="UP000665944"/>
    </source>
</evidence>
<dbReference type="Pfam" id="PF00501">
    <property type="entry name" value="AMP-binding"/>
    <property type="match status" value="1"/>
</dbReference>
<dbReference type="RefSeq" id="WP_017175438.1">
    <property type="nucleotide sequence ID" value="NZ_CP014107.1"/>
</dbReference>
<dbReference type="PROSITE" id="PS00455">
    <property type="entry name" value="AMP_BINDING"/>
    <property type="match status" value="1"/>
</dbReference>
<protein>
    <recommendedName>
        <fullName evidence="2">Putative long chain fatty acid-CoA ligase VraA</fullName>
    </recommendedName>
    <alternativeName>
        <fullName evidence="6">Acyl-CoA synthetase</fullName>
    </alternativeName>
</protein>
<dbReference type="AlphaFoldDB" id="A0A3S7GVL1"/>
<evidence type="ECO:0000259" key="7">
    <source>
        <dbReference type="Pfam" id="PF00501"/>
    </source>
</evidence>
<accession>A0A3S7GVL1</accession>
<evidence type="ECO:0000256" key="1">
    <source>
        <dbReference type="ARBA" id="ARBA00006432"/>
    </source>
</evidence>
<dbReference type="GO" id="GO:0006633">
    <property type="term" value="P:fatty acid biosynthetic process"/>
    <property type="evidence" value="ECO:0007669"/>
    <property type="project" value="TreeGrafter"/>
</dbReference>
<dbReference type="Gene3D" id="3.40.50.12780">
    <property type="entry name" value="N-terminal domain of ligase-like"/>
    <property type="match status" value="1"/>
</dbReference>
<dbReference type="EMBL" id="CP014567">
    <property type="protein sequence ID" value="AVI06457.1"/>
    <property type="molecule type" value="Genomic_DNA"/>
</dbReference>
<comment type="similarity">
    <text evidence="1">Belongs to the ATP-dependent AMP-binding enzyme family.</text>
</comment>
<feature type="domain" description="AMP-dependent synthetase/ligase" evidence="7">
    <location>
        <begin position="22"/>
        <end position="382"/>
    </location>
</feature>